<dbReference type="Proteomes" id="UP000550736">
    <property type="component" value="Unassembled WGS sequence"/>
</dbReference>
<evidence type="ECO:0000256" key="4">
    <source>
        <dbReference type="ARBA" id="ARBA00022475"/>
    </source>
</evidence>
<dbReference type="GO" id="GO:0015833">
    <property type="term" value="P:peptide transport"/>
    <property type="evidence" value="ECO:0007669"/>
    <property type="project" value="InterPro"/>
</dbReference>
<dbReference type="EMBL" id="JABBLX010000001">
    <property type="protein sequence ID" value="NMK96574.1"/>
    <property type="molecule type" value="Genomic_DNA"/>
</dbReference>
<dbReference type="InterPro" id="IPR003593">
    <property type="entry name" value="AAA+_ATPase"/>
</dbReference>
<dbReference type="InterPro" id="IPR003439">
    <property type="entry name" value="ABC_transporter-like_ATP-bd"/>
</dbReference>
<reference evidence="11 12" key="1">
    <citation type="submission" date="2020-04" db="EMBL/GenBank/DDBJ databases">
        <title>The Epidemiology and Molecular Characteristics of Linezolid-Resistant Staphylococcus capitis in Huashan Hospital, Shanghai.</title>
        <authorList>
            <person name="Ding L."/>
            <person name="Li P."/>
            <person name="Yang Y."/>
            <person name="Lin D."/>
            <person name="Xu X."/>
        </authorList>
    </citation>
    <scope>NUCLEOTIDE SEQUENCE [LARGE SCALE GENOMIC DNA]</scope>
    <source>
        <strain evidence="10 12">12-86</strain>
        <strain evidence="9 11">17-84</strain>
    </source>
</reference>
<evidence type="ECO:0000256" key="5">
    <source>
        <dbReference type="ARBA" id="ARBA00022741"/>
    </source>
</evidence>
<gene>
    <name evidence="10" type="ORF">HHM13_00470</name>
    <name evidence="9" type="ORF">HHM24_12185</name>
</gene>
<dbReference type="SMART" id="SM00382">
    <property type="entry name" value="AAA"/>
    <property type="match status" value="1"/>
</dbReference>
<accession>A0A7X9ZIJ3</accession>
<dbReference type="InterPro" id="IPR050388">
    <property type="entry name" value="ABC_Ni/Peptide_Import"/>
</dbReference>
<dbReference type="NCBIfam" id="TIGR01727">
    <property type="entry name" value="oligo_HPY"/>
    <property type="match status" value="1"/>
</dbReference>
<dbReference type="SUPFAM" id="SSF52540">
    <property type="entry name" value="P-loop containing nucleoside triphosphate hydrolases"/>
    <property type="match status" value="1"/>
</dbReference>
<keyword evidence="6 10" id="KW-0067">ATP-binding</keyword>
<feature type="domain" description="ABC transporter" evidence="8">
    <location>
        <begin position="5"/>
        <end position="256"/>
    </location>
</feature>
<evidence type="ECO:0000256" key="3">
    <source>
        <dbReference type="ARBA" id="ARBA00022448"/>
    </source>
</evidence>
<dbReference type="PROSITE" id="PS50893">
    <property type="entry name" value="ABC_TRANSPORTER_2"/>
    <property type="match status" value="1"/>
</dbReference>
<dbReference type="EMBL" id="JABBMI010000101">
    <property type="protein sequence ID" value="NMK55470.1"/>
    <property type="molecule type" value="Genomic_DNA"/>
</dbReference>
<keyword evidence="3" id="KW-0813">Transport</keyword>
<dbReference type="InterPro" id="IPR027417">
    <property type="entry name" value="P-loop_NTPase"/>
</dbReference>
<name>A0A7X9ZIJ3_STACP</name>
<evidence type="ECO:0000313" key="9">
    <source>
        <dbReference type="EMBL" id="NMK55470.1"/>
    </source>
</evidence>
<dbReference type="PROSITE" id="PS00211">
    <property type="entry name" value="ABC_TRANSPORTER_1"/>
    <property type="match status" value="1"/>
</dbReference>
<sequence>MEHLLEVKELETSLLINKQWFPTIDKVSFKLDKGEVLGIVGESGCGKSILNKSIIKLLPEKISKITNGEVLFEGKRIDKYSEKEFLNIRGNDIGMIFQEPMTALNPVFKIKNQIIESILVHQKKSKKEAYKEAKELLLKVGISRQDEVLNSYPHQLSGGMRQRVMIAMAICCSPKLLIADEPTTALDVTIQAQILDLLKNIQNDTQMSIILITHDLSVVSEFCDKVMVMYAGQIVEYGDLKSILNKPKHPYTKKLLKTIPTLEDERDRLETIEGIVPSITDFQLDKCRFANRCDEKIEVCDSQCPKITHVDSSLVRCHLYQNQSEEEHHE</sequence>
<comment type="caution">
    <text evidence="10">The sequence shown here is derived from an EMBL/GenBank/DDBJ whole genome shotgun (WGS) entry which is preliminary data.</text>
</comment>
<dbReference type="GO" id="GO:0005524">
    <property type="term" value="F:ATP binding"/>
    <property type="evidence" value="ECO:0007669"/>
    <property type="project" value="UniProtKB-KW"/>
</dbReference>
<dbReference type="CDD" id="cd03257">
    <property type="entry name" value="ABC_NikE_OppD_transporters"/>
    <property type="match status" value="1"/>
</dbReference>
<dbReference type="GO" id="GO:0016887">
    <property type="term" value="F:ATP hydrolysis activity"/>
    <property type="evidence" value="ECO:0007669"/>
    <property type="project" value="InterPro"/>
</dbReference>
<evidence type="ECO:0000313" key="10">
    <source>
        <dbReference type="EMBL" id="NMK96574.1"/>
    </source>
</evidence>
<evidence type="ECO:0000313" key="12">
    <source>
        <dbReference type="Proteomes" id="UP000550736"/>
    </source>
</evidence>
<dbReference type="GO" id="GO:0005886">
    <property type="term" value="C:plasma membrane"/>
    <property type="evidence" value="ECO:0007669"/>
    <property type="project" value="UniProtKB-SubCell"/>
</dbReference>
<evidence type="ECO:0000256" key="7">
    <source>
        <dbReference type="ARBA" id="ARBA00023136"/>
    </source>
</evidence>
<dbReference type="RefSeq" id="WP_030065070.1">
    <property type="nucleotide sequence ID" value="NZ_AP014956.1"/>
</dbReference>
<dbReference type="PANTHER" id="PTHR43297:SF2">
    <property type="entry name" value="DIPEPTIDE TRANSPORT ATP-BINDING PROTEIN DPPD"/>
    <property type="match status" value="1"/>
</dbReference>
<comment type="similarity">
    <text evidence="2">Belongs to the ABC transporter superfamily.</text>
</comment>
<keyword evidence="11" id="KW-1185">Reference proteome</keyword>
<dbReference type="Pfam" id="PF00005">
    <property type="entry name" value="ABC_tran"/>
    <property type="match status" value="1"/>
</dbReference>
<dbReference type="InterPro" id="IPR013563">
    <property type="entry name" value="Oligopep_ABC_C"/>
</dbReference>
<proteinExistence type="inferred from homology"/>
<keyword evidence="5" id="KW-0547">Nucleotide-binding</keyword>
<evidence type="ECO:0000256" key="1">
    <source>
        <dbReference type="ARBA" id="ARBA00004202"/>
    </source>
</evidence>
<comment type="subcellular location">
    <subcellularLocation>
        <location evidence="1">Cell membrane</location>
        <topology evidence="1">Peripheral membrane protein</topology>
    </subcellularLocation>
</comment>
<dbReference type="Pfam" id="PF08352">
    <property type="entry name" value="oligo_HPY"/>
    <property type="match status" value="1"/>
</dbReference>
<keyword evidence="4" id="KW-1003">Cell membrane</keyword>
<dbReference type="PANTHER" id="PTHR43297">
    <property type="entry name" value="OLIGOPEPTIDE TRANSPORT ATP-BINDING PROTEIN APPD"/>
    <property type="match status" value="1"/>
</dbReference>
<dbReference type="InterPro" id="IPR017871">
    <property type="entry name" value="ABC_transporter-like_CS"/>
</dbReference>
<dbReference type="Gene3D" id="3.40.50.300">
    <property type="entry name" value="P-loop containing nucleotide triphosphate hydrolases"/>
    <property type="match status" value="1"/>
</dbReference>
<evidence type="ECO:0000256" key="2">
    <source>
        <dbReference type="ARBA" id="ARBA00005417"/>
    </source>
</evidence>
<organism evidence="10 12">
    <name type="scientific">Staphylococcus capitis</name>
    <dbReference type="NCBI Taxonomy" id="29388"/>
    <lineage>
        <taxon>Bacteria</taxon>
        <taxon>Bacillati</taxon>
        <taxon>Bacillota</taxon>
        <taxon>Bacilli</taxon>
        <taxon>Bacillales</taxon>
        <taxon>Staphylococcaceae</taxon>
        <taxon>Staphylococcus</taxon>
    </lineage>
</organism>
<dbReference type="AlphaFoldDB" id="A0A7X9ZIJ3"/>
<evidence type="ECO:0000313" key="11">
    <source>
        <dbReference type="Proteomes" id="UP000538955"/>
    </source>
</evidence>
<protein>
    <submittedName>
        <fullName evidence="10">ABC transporter ATP-binding protein</fullName>
    </submittedName>
</protein>
<evidence type="ECO:0000256" key="6">
    <source>
        <dbReference type="ARBA" id="ARBA00022840"/>
    </source>
</evidence>
<evidence type="ECO:0000259" key="8">
    <source>
        <dbReference type="PROSITE" id="PS50893"/>
    </source>
</evidence>
<dbReference type="FunFam" id="3.40.50.300:FF:000016">
    <property type="entry name" value="Oligopeptide ABC transporter ATP-binding component"/>
    <property type="match status" value="1"/>
</dbReference>
<dbReference type="Proteomes" id="UP000538955">
    <property type="component" value="Unassembled WGS sequence"/>
</dbReference>
<keyword evidence="7" id="KW-0472">Membrane</keyword>